<dbReference type="InterPro" id="IPR002889">
    <property type="entry name" value="WSC_carb-bd"/>
</dbReference>
<dbReference type="Proteomes" id="UP000706124">
    <property type="component" value="Unassembled WGS sequence"/>
</dbReference>
<dbReference type="AlphaFoldDB" id="A0A9P7M7X7"/>
<reference evidence="4 5" key="1">
    <citation type="journal article" date="2020" name="bioRxiv">
        <title>Whole genome comparisons of ergot fungi reveals the divergence and evolution of species within the genus Claviceps are the result of varying mechanisms driving genome evolution and host range expansion.</title>
        <authorList>
            <person name="Wyka S.A."/>
            <person name="Mondo S.J."/>
            <person name="Liu M."/>
            <person name="Dettman J."/>
            <person name="Nalam V."/>
            <person name="Broders K.D."/>
        </authorList>
    </citation>
    <scope>NUCLEOTIDE SEQUENCE [LARGE SCALE GENOMIC DNA]</scope>
    <source>
        <strain evidence="4 5">CCC 1485</strain>
    </source>
</reference>
<organism evidence="4 5">
    <name type="scientific">Claviceps pazoutovae</name>
    <dbReference type="NCBI Taxonomy" id="1649127"/>
    <lineage>
        <taxon>Eukaryota</taxon>
        <taxon>Fungi</taxon>
        <taxon>Dikarya</taxon>
        <taxon>Ascomycota</taxon>
        <taxon>Pezizomycotina</taxon>
        <taxon>Sordariomycetes</taxon>
        <taxon>Hypocreomycetidae</taxon>
        <taxon>Hypocreales</taxon>
        <taxon>Clavicipitaceae</taxon>
        <taxon>Claviceps</taxon>
    </lineage>
</organism>
<sequence length="598" mass="64271">MKLISATAFLAMAATAVALKDNPDKRSFAVLRFTNKQLTKGRLDPIISPGNVSSHVHTVMGGSGFSLGSTGKDLMASNCSTALVKGDNSNYWFPSLYFKDPKTGKLEDVEMFYANVYYFFEGSNDDIKPFPVGLSIVVGDPNLRTPPKNGASSNLDPSKGPVNPIKWTCPRTNLDQAAYPAGSNGMMAGMPDAINKGEGVGFPDVNCDGYASPLRGDIHFPSCYNPAEGLTNYKKNMVFPSESSNGRLDCPKGHIHVPHLFLEVYWNTPLFKDRWTPGKGDQPFVLSNGDATGYSNHADFMAAWDEDLLQDIINHCDKGSAGMDQCPQLKGLNKGDCTIESPVEESINGVLSVLPGSNPISGWKYGKDGANPVPGGDKDPKQPSQPANGGEDKPAPSSTYPADEDEPIETATDIHSPQPTHANPKPTSEASSSQAALPTEPASHTTTRHTVRHTLTKTVAQPGPTDQPADNSTRIVEGFKYAGCFKDTRTRVLNGKVRPNLGRISNKNCVTYCKAAGFTLAATEYGGQCYCGNELIGSQKLDDSECHVACEGDEADVCGGSWALSVFSPDGQASLKGSQPRSLAHDHAQRHRNKRHFR</sequence>
<accession>A0A9P7M7X7</accession>
<evidence type="ECO:0000256" key="2">
    <source>
        <dbReference type="SAM" id="SignalP"/>
    </source>
</evidence>
<dbReference type="InterPro" id="IPR018535">
    <property type="entry name" value="DUF1996"/>
</dbReference>
<dbReference type="OrthoDB" id="74764at2759"/>
<evidence type="ECO:0000313" key="5">
    <source>
        <dbReference type="Proteomes" id="UP000706124"/>
    </source>
</evidence>
<dbReference type="Pfam" id="PF09362">
    <property type="entry name" value="DUF1996"/>
    <property type="match status" value="1"/>
</dbReference>
<feature type="region of interest" description="Disordered" evidence="1">
    <location>
        <begin position="362"/>
        <end position="450"/>
    </location>
</feature>
<evidence type="ECO:0000259" key="3">
    <source>
        <dbReference type="PROSITE" id="PS51212"/>
    </source>
</evidence>
<dbReference type="Pfam" id="PF01822">
    <property type="entry name" value="WSC"/>
    <property type="match status" value="1"/>
</dbReference>
<keyword evidence="2" id="KW-0732">Signal</keyword>
<feature type="chain" id="PRO_5040348091" description="WSC domain-containing protein" evidence="2">
    <location>
        <begin position="19"/>
        <end position="598"/>
    </location>
</feature>
<dbReference type="EMBL" id="SRPO01000475">
    <property type="protein sequence ID" value="KAG5932189.1"/>
    <property type="molecule type" value="Genomic_DNA"/>
</dbReference>
<evidence type="ECO:0000313" key="4">
    <source>
        <dbReference type="EMBL" id="KAG5932189.1"/>
    </source>
</evidence>
<dbReference type="PROSITE" id="PS51212">
    <property type="entry name" value="WSC"/>
    <property type="match status" value="1"/>
</dbReference>
<feature type="domain" description="WSC" evidence="3">
    <location>
        <begin position="478"/>
        <end position="570"/>
    </location>
</feature>
<comment type="caution">
    <text evidence="4">The sequence shown here is derived from an EMBL/GenBank/DDBJ whole genome shotgun (WGS) entry which is preliminary data.</text>
</comment>
<dbReference type="PANTHER" id="PTHR43662:SF11">
    <property type="entry name" value="WSC DOMAIN-CONTAINING PROTEIN"/>
    <property type="match status" value="1"/>
</dbReference>
<feature type="compositionally biased region" description="Basic residues" evidence="1">
    <location>
        <begin position="588"/>
        <end position="598"/>
    </location>
</feature>
<feature type="signal peptide" evidence="2">
    <location>
        <begin position="1"/>
        <end position="18"/>
    </location>
</feature>
<gene>
    <name evidence="4" type="ORF">E4U60_005408</name>
</gene>
<proteinExistence type="predicted"/>
<evidence type="ECO:0000256" key="1">
    <source>
        <dbReference type="SAM" id="MobiDB-lite"/>
    </source>
</evidence>
<feature type="region of interest" description="Disordered" evidence="1">
    <location>
        <begin position="572"/>
        <end position="598"/>
    </location>
</feature>
<dbReference type="PANTHER" id="PTHR43662">
    <property type="match status" value="1"/>
</dbReference>
<dbReference type="SMART" id="SM00321">
    <property type="entry name" value="WSC"/>
    <property type="match status" value="1"/>
</dbReference>
<protein>
    <recommendedName>
        <fullName evidence="3">WSC domain-containing protein</fullName>
    </recommendedName>
</protein>
<name>A0A9P7M7X7_9HYPO</name>
<feature type="compositionally biased region" description="Polar residues" evidence="1">
    <location>
        <begin position="413"/>
        <end position="436"/>
    </location>
</feature>
<keyword evidence="5" id="KW-1185">Reference proteome</keyword>